<evidence type="ECO:0000313" key="1">
    <source>
        <dbReference type="EMBL" id="KAJ7605722.1"/>
    </source>
</evidence>
<dbReference type="EMBL" id="JARKIF010000068">
    <property type="protein sequence ID" value="KAJ7605722.1"/>
    <property type="molecule type" value="Genomic_DNA"/>
</dbReference>
<sequence>MKTGEDVQSVLGSGAVSSRAVHMGSKDQVLVRYGVSESDNGYYLHPMCTPALQVTRWEPCCTFGSTGVRPMSPYTLDTADDLCTGAKQLAQNGQMEKATLHVHTTPTSIPPPGVWEAYKVETGIKNRETKHKRDVGEGTVRCDAGRGWWTVVDCGGGREEGC</sequence>
<accession>A0AAD7AZP4</accession>
<name>A0AAD7AZP4_9AGAR</name>
<protein>
    <submittedName>
        <fullName evidence="1">Uncharacterized protein</fullName>
    </submittedName>
</protein>
<organism evidence="1 2">
    <name type="scientific">Roridomyces roridus</name>
    <dbReference type="NCBI Taxonomy" id="1738132"/>
    <lineage>
        <taxon>Eukaryota</taxon>
        <taxon>Fungi</taxon>
        <taxon>Dikarya</taxon>
        <taxon>Basidiomycota</taxon>
        <taxon>Agaricomycotina</taxon>
        <taxon>Agaricomycetes</taxon>
        <taxon>Agaricomycetidae</taxon>
        <taxon>Agaricales</taxon>
        <taxon>Marasmiineae</taxon>
        <taxon>Mycenaceae</taxon>
        <taxon>Roridomyces</taxon>
    </lineage>
</organism>
<dbReference type="AlphaFoldDB" id="A0AAD7AZP4"/>
<proteinExistence type="predicted"/>
<reference evidence="1" key="1">
    <citation type="submission" date="2023-03" db="EMBL/GenBank/DDBJ databases">
        <title>Massive genome expansion in bonnet fungi (Mycena s.s.) driven by repeated elements and novel gene families across ecological guilds.</title>
        <authorList>
            <consortium name="Lawrence Berkeley National Laboratory"/>
            <person name="Harder C.B."/>
            <person name="Miyauchi S."/>
            <person name="Viragh M."/>
            <person name="Kuo A."/>
            <person name="Thoen E."/>
            <person name="Andreopoulos B."/>
            <person name="Lu D."/>
            <person name="Skrede I."/>
            <person name="Drula E."/>
            <person name="Henrissat B."/>
            <person name="Morin E."/>
            <person name="Kohler A."/>
            <person name="Barry K."/>
            <person name="LaButti K."/>
            <person name="Morin E."/>
            <person name="Salamov A."/>
            <person name="Lipzen A."/>
            <person name="Mereny Z."/>
            <person name="Hegedus B."/>
            <person name="Baldrian P."/>
            <person name="Stursova M."/>
            <person name="Weitz H."/>
            <person name="Taylor A."/>
            <person name="Grigoriev I.V."/>
            <person name="Nagy L.G."/>
            <person name="Martin F."/>
            <person name="Kauserud H."/>
        </authorList>
    </citation>
    <scope>NUCLEOTIDE SEQUENCE</scope>
    <source>
        <strain evidence="1">9284</strain>
    </source>
</reference>
<evidence type="ECO:0000313" key="2">
    <source>
        <dbReference type="Proteomes" id="UP001221142"/>
    </source>
</evidence>
<keyword evidence="2" id="KW-1185">Reference proteome</keyword>
<dbReference type="Proteomes" id="UP001221142">
    <property type="component" value="Unassembled WGS sequence"/>
</dbReference>
<comment type="caution">
    <text evidence="1">The sequence shown here is derived from an EMBL/GenBank/DDBJ whole genome shotgun (WGS) entry which is preliminary data.</text>
</comment>
<gene>
    <name evidence="1" type="ORF">FB45DRAFT_879171</name>
</gene>